<comment type="caution">
    <text evidence="1">The sequence shown here is derived from an EMBL/GenBank/DDBJ whole genome shotgun (WGS) entry which is preliminary data.</text>
</comment>
<protein>
    <submittedName>
        <fullName evidence="1">Uncharacterized protein</fullName>
    </submittedName>
</protein>
<dbReference type="Proteomes" id="UP000176547">
    <property type="component" value="Unassembled WGS sequence"/>
</dbReference>
<organism evidence="1 2">
    <name type="scientific">Candidatus Doudnabacteria bacterium RIFCSPHIGHO2_01_52_17</name>
    <dbReference type="NCBI Taxonomy" id="1817820"/>
    <lineage>
        <taxon>Bacteria</taxon>
        <taxon>Candidatus Doudnaibacteriota</taxon>
    </lineage>
</organism>
<dbReference type="Pfam" id="PF18924">
    <property type="entry name" value="DUF5674"/>
    <property type="match status" value="1"/>
</dbReference>
<dbReference type="EMBL" id="MFEG01000071">
    <property type="protein sequence ID" value="OGE74108.1"/>
    <property type="molecule type" value="Genomic_DNA"/>
</dbReference>
<gene>
    <name evidence="1" type="ORF">A3K06_02835</name>
</gene>
<dbReference type="InterPro" id="IPR043731">
    <property type="entry name" value="DUF5674"/>
</dbReference>
<dbReference type="AlphaFoldDB" id="A0A1F5N941"/>
<accession>A0A1F5N941</accession>
<name>A0A1F5N941_9BACT</name>
<proteinExistence type="predicted"/>
<evidence type="ECO:0000313" key="2">
    <source>
        <dbReference type="Proteomes" id="UP000176547"/>
    </source>
</evidence>
<evidence type="ECO:0000313" key="1">
    <source>
        <dbReference type="EMBL" id="OGE74108.1"/>
    </source>
</evidence>
<reference evidence="1 2" key="1">
    <citation type="journal article" date="2016" name="Nat. Commun.">
        <title>Thousands of microbial genomes shed light on interconnected biogeochemical processes in an aquifer system.</title>
        <authorList>
            <person name="Anantharaman K."/>
            <person name="Brown C.T."/>
            <person name="Hug L.A."/>
            <person name="Sharon I."/>
            <person name="Castelle C.J."/>
            <person name="Probst A.J."/>
            <person name="Thomas B.C."/>
            <person name="Singh A."/>
            <person name="Wilkins M.J."/>
            <person name="Karaoz U."/>
            <person name="Brodie E.L."/>
            <person name="Williams K.H."/>
            <person name="Hubbard S.S."/>
            <person name="Banfield J.F."/>
        </authorList>
    </citation>
    <scope>NUCLEOTIDE SEQUENCE [LARGE SCALE GENOMIC DNA]</scope>
</reference>
<sequence>MKIIKEVSLVELKKMAEERFGVFVKGVVDVEQEIMAVGGEFHADEEVELMEKAGSKREHTWGINLWPEQPEKDWIEFDSMINFKPNLGNKSHAVENIELQEKIKKIVNKIVKR</sequence>